<gene>
    <name evidence="2" type="ORF">DET56_10193</name>
</gene>
<keyword evidence="1" id="KW-0812">Transmembrane</keyword>
<evidence type="ECO:0000313" key="2">
    <source>
        <dbReference type="EMBL" id="PWW44893.1"/>
    </source>
</evidence>
<keyword evidence="1" id="KW-1133">Transmembrane helix</keyword>
<evidence type="ECO:0000256" key="1">
    <source>
        <dbReference type="SAM" id="Phobius"/>
    </source>
</evidence>
<comment type="caution">
    <text evidence="2">The sequence shown here is derived from an EMBL/GenBank/DDBJ whole genome shotgun (WGS) entry which is preliminary data.</text>
</comment>
<proteinExistence type="predicted"/>
<keyword evidence="1" id="KW-0472">Membrane</keyword>
<feature type="transmembrane region" description="Helical" evidence="1">
    <location>
        <begin position="7"/>
        <end position="27"/>
    </location>
</feature>
<evidence type="ECO:0000313" key="3">
    <source>
        <dbReference type="Proteomes" id="UP000247078"/>
    </source>
</evidence>
<sequence length="220" mass="26294">MILKKRLLIIGCCIAFVILLVLTYSFYKEKRMYEQYLTMNVRQDIVDMKSAIINNDILFNRILTNEIITNEMVEDGEQASQLYYNFTDMTQIIDKYNLMNLSFSEEANWLLQPAALFTNDLGQDDILPPTLHRMRMTFERLDINSYPVTAELKARIEEYRQLNHRWLNIVGDFESKEINENDWPQILNDLEQVTRAYFSEKKVNFVDDDFWRDALNPRYE</sequence>
<dbReference type="EMBL" id="QGTZ01000001">
    <property type="protein sequence ID" value="PWW44893.1"/>
    <property type="molecule type" value="Genomic_DNA"/>
</dbReference>
<protein>
    <submittedName>
        <fullName evidence="2">Uncharacterized protein</fullName>
    </submittedName>
</protein>
<reference evidence="2 3" key="1">
    <citation type="submission" date="2018-05" db="EMBL/GenBank/DDBJ databases">
        <title>Freshwater and sediment microbial communities from various areas in North America, analyzing microbe dynamics in response to fracking.</title>
        <authorList>
            <person name="Lamendella R."/>
        </authorList>
    </citation>
    <scope>NUCLEOTIDE SEQUENCE [LARGE SCALE GENOMIC DNA]</scope>
    <source>
        <strain evidence="2 3">DB-3</strain>
    </source>
</reference>
<organism evidence="2 3">
    <name type="scientific">Paenibacillus pabuli</name>
    <dbReference type="NCBI Taxonomy" id="1472"/>
    <lineage>
        <taxon>Bacteria</taxon>
        <taxon>Bacillati</taxon>
        <taxon>Bacillota</taxon>
        <taxon>Bacilli</taxon>
        <taxon>Bacillales</taxon>
        <taxon>Paenibacillaceae</taxon>
        <taxon>Paenibacillus</taxon>
    </lineage>
</organism>
<dbReference type="AlphaFoldDB" id="A0A855YFR6"/>
<name>A0A855YFR6_9BACL</name>
<accession>A0A855YFR6</accession>
<dbReference type="RefSeq" id="WP_109997794.1">
    <property type="nucleotide sequence ID" value="NZ_QGTZ01000001.1"/>
</dbReference>
<dbReference type="Proteomes" id="UP000247078">
    <property type="component" value="Unassembled WGS sequence"/>
</dbReference>